<protein>
    <submittedName>
        <fullName evidence="2">Uncharacterized protein</fullName>
    </submittedName>
</protein>
<keyword evidence="3" id="KW-1185">Reference proteome</keyword>
<feature type="region of interest" description="Disordered" evidence="1">
    <location>
        <begin position="483"/>
        <end position="507"/>
    </location>
</feature>
<gene>
    <name evidence="2" type="ORF">TWF696_005711</name>
</gene>
<accession>A0AAV9UVC3</accession>
<organism evidence="2 3">
    <name type="scientific">Orbilia brochopaga</name>
    <dbReference type="NCBI Taxonomy" id="3140254"/>
    <lineage>
        <taxon>Eukaryota</taxon>
        <taxon>Fungi</taxon>
        <taxon>Dikarya</taxon>
        <taxon>Ascomycota</taxon>
        <taxon>Pezizomycotina</taxon>
        <taxon>Orbiliomycetes</taxon>
        <taxon>Orbiliales</taxon>
        <taxon>Orbiliaceae</taxon>
        <taxon>Orbilia</taxon>
    </lineage>
</organism>
<dbReference type="EMBL" id="JAVHNQ010000004">
    <property type="protein sequence ID" value="KAK6349427.1"/>
    <property type="molecule type" value="Genomic_DNA"/>
</dbReference>
<name>A0AAV9UVC3_9PEZI</name>
<dbReference type="Proteomes" id="UP001375240">
    <property type="component" value="Unassembled WGS sequence"/>
</dbReference>
<reference evidence="2 3" key="1">
    <citation type="submission" date="2019-10" db="EMBL/GenBank/DDBJ databases">
        <authorList>
            <person name="Palmer J.M."/>
        </authorList>
    </citation>
    <scope>NUCLEOTIDE SEQUENCE [LARGE SCALE GENOMIC DNA]</scope>
    <source>
        <strain evidence="2 3">TWF696</strain>
    </source>
</reference>
<feature type="region of interest" description="Disordered" evidence="1">
    <location>
        <begin position="398"/>
        <end position="422"/>
    </location>
</feature>
<evidence type="ECO:0000313" key="3">
    <source>
        <dbReference type="Proteomes" id="UP001375240"/>
    </source>
</evidence>
<sequence length="582" mass="64727">MGNTGSKQCHPGQLQFVSLLWNDEHIGTCPLIDLQRNFCRLRRSIHNFEPRGERYSRTAGQHTLVYDLAPCQDIVLWAHPVDQPHSEDTAKFSSPARFGGSEALRIVVFTLFRRLKNGQNYSVGSALSEAFVAGYPFRHDFTQRDGRPAPQYNEDELGSRDISAFLTLLESFVEVSTVLDCLDNGNTPTRLDIEHSYLKYRKYIKHNLDNVEEALRFLRVGDVLGDTQMVQDFTFPVLSSFDTLFKKYRNNSHNITFAQYGERHWNISRRLCEYLELEHNEFQKRKKGREAAILAEVPLTSRSLLSGIDNDLGGPGISVYENQMMLDSGNGNSMFITLSPQLLQKIIESSPVTIDPSGASHDHGMNPQAHLISNGTSKDINHDHVVIQLRVFRSSGKNSTLGGGATDRLTPFHTPIPSRRGSPAPSDYYFVPHADHLGFPPRSSANMGNGNGGGHGRAGLNRSNTFHTIDDFGFPHKGDYGPDVGRYNGKDERFRGRRTGNGGGMEDVNMAIDGGRYDAFGGVGHPGVGMGMDVQTITAKMMEKAVREEKKREYVMPWVRNGNGGAVNGQKLIGYGAGEGYR</sequence>
<proteinExistence type="predicted"/>
<dbReference type="AlphaFoldDB" id="A0AAV9UVC3"/>
<evidence type="ECO:0000256" key="1">
    <source>
        <dbReference type="SAM" id="MobiDB-lite"/>
    </source>
</evidence>
<comment type="caution">
    <text evidence="2">The sequence shown here is derived from an EMBL/GenBank/DDBJ whole genome shotgun (WGS) entry which is preliminary data.</text>
</comment>
<evidence type="ECO:0000313" key="2">
    <source>
        <dbReference type="EMBL" id="KAK6349427.1"/>
    </source>
</evidence>